<protein>
    <submittedName>
        <fullName evidence="1">Uncharacterized protein</fullName>
    </submittedName>
</protein>
<dbReference type="Ensembl" id="ENSACLT00000028921.2">
    <property type="protein sequence ID" value="ENSACLP00000028259.2"/>
    <property type="gene ID" value="ENSACLG00000019175.2"/>
</dbReference>
<sequence>MVRVGVQLRQTTFRFVHAVTDNGFTGVSFPLRIRVQKHVCIVVTSGTICITCRH</sequence>
<evidence type="ECO:0000313" key="2">
    <source>
        <dbReference type="Proteomes" id="UP000265100"/>
    </source>
</evidence>
<reference evidence="1" key="1">
    <citation type="submission" date="2018-05" db="EMBL/GenBank/DDBJ databases">
        <authorList>
            <person name="Datahose"/>
        </authorList>
    </citation>
    <scope>NUCLEOTIDE SEQUENCE</scope>
</reference>
<reference evidence="1" key="2">
    <citation type="submission" date="2025-08" db="UniProtKB">
        <authorList>
            <consortium name="Ensembl"/>
        </authorList>
    </citation>
    <scope>IDENTIFICATION</scope>
</reference>
<dbReference type="Proteomes" id="UP000265100">
    <property type="component" value="Chromosome 6"/>
</dbReference>
<keyword evidence="2" id="KW-1185">Reference proteome</keyword>
<organism evidence="1 2">
    <name type="scientific">Astatotilapia calliptera</name>
    <name type="common">Eastern happy</name>
    <name type="synonym">Chromis callipterus</name>
    <dbReference type="NCBI Taxonomy" id="8154"/>
    <lineage>
        <taxon>Eukaryota</taxon>
        <taxon>Metazoa</taxon>
        <taxon>Chordata</taxon>
        <taxon>Craniata</taxon>
        <taxon>Vertebrata</taxon>
        <taxon>Euteleostomi</taxon>
        <taxon>Actinopterygii</taxon>
        <taxon>Neopterygii</taxon>
        <taxon>Teleostei</taxon>
        <taxon>Neoteleostei</taxon>
        <taxon>Acanthomorphata</taxon>
        <taxon>Ovalentaria</taxon>
        <taxon>Cichlomorphae</taxon>
        <taxon>Cichliformes</taxon>
        <taxon>Cichlidae</taxon>
        <taxon>African cichlids</taxon>
        <taxon>Pseudocrenilabrinae</taxon>
        <taxon>Haplochromini</taxon>
        <taxon>Astatotilapia</taxon>
    </lineage>
</organism>
<reference evidence="1" key="3">
    <citation type="submission" date="2025-09" db="UniProtKB">
        <authorList>
            <consortium name="Ensembl"/>
        </authorList>
    </citation>
    <scope>IDENTIFICATION</scope>
</reference>
<dbReference type="AlphaFoldDB" id="A0A3P8QGY9"/>
<dbReference type="Bgee" id="ENSACLG00000019175">
    <property type="expression patterns" value="Expressed in liver"/>
</dbReference>
<proteinExistence type="predicted"/>
<name>A0A3P8QGY9_ASTCA</name>
<accession>A0A3P8QGY9</accession>
<evidence type="ECO:0000313" key="1">
    <source>
        <dbReference type="Ensembl" id="ENSACLP00000028259.2"/>
    </source>
</evidence>